<dbReference type="Pfam" id="PF24924">
    <property type="entry name" value="DUF7745"/>
    <property type="match status" value="1"/>
</dbReference>
<feature type="non-terminal residue" evidence="2">
    <location>
        <position position="1"/>
    </location>
</feature>
<dbReference type="Proteomes" id="UP000257109">
    <property type="component" value="Unassembled WGS sequence"/>
</dbReference>
<sequence length="338" mass="38877">MEENTPHYLKVATRPNGDPQYSIPVALGQLAQRPMVKSLQKEVWKSLEPEVQPAALSALTQYYDPPLRCFTFQGFQLAPTLEEYERLIGIPCDKSPPYLFKGHYPSLASVARLLKVPKSEVLKLKKNQNGVEGIPEVALKRGSNIFRKKTCWLSWTYLVAIDAFLSKRDRGEHPVVAVLANTYYTLDYCSKKNEKGLRCCTSLLILWLTVHLFHSSKRTRCLVEDHYWSCIKPLTKAEWTAHLDEAMEKSIRWYSQWNEREDVIIWCGGFPNISLMGTQGAINCNLELTLRQAGYSMVLPPFEEAVTPFIIHGLWIQEEEHLKKIRQAWKKVVRKGPE</sequence>
<accession>A0A371EBX4</accession>
<protein>
    <recommendedName>
        <fullName evidence="1">DUF7745 domain-containing protein</fullName>
    </recommendedName>
</protein>
<name>A0A371EBX4_MUCPR</name>
<feature type="domain" description="DUF7745" evidence="1">
    <location>
        <begin position="160"/>
        <end position="336"/>
    </location>
</feature>
<gene>
    <name evidence="2" type="ORF">CR513_58046</name>
</gene>
<proteinExistence type="predicted"/>
<dbReference type="EMBL" id="QJKJ01014854">
    <property type="protein sequence ID" value="RDX63521.1"/>
    <property type="molecule type" value="Genomic_DNA"/>
</dbReference>
<organism evidence="2 3">
    <name type="scientific">Mucuna pruriens</name>
    <name type="common">Velvet bean</name>
    <name type="synonym">Dolichos pruriens</name>
    <dbReference type="NCBI Taxonomy" id="157652"/>
    <lineage>
        <taxon>Eukaryota</taxon>
        <taxon>Viridiplantae</taxon>
        <taxon>Streptophyta</taxon>
        <taxon>Embryophyta</taxon>
        <taxon>Tracheophyta</taxon>
        <taxon>Spermatophyta</taxon>
        <taxon>Magnoliopsida</taxon>
        <taxon>eudicotyledons</taxon>
        <taxon>Gunneridae</taxon>
        <taxon>Pentapetalae</taxon>
        <taxon>rosids</taxon>
        <taxon>fabids</taxon>
        <taxon>Fabales</taxon>
        <taxon>Fabaceae</taxon>
        <taxon>Papilionoideae</taxon>
        <taxon>50 kb inversion clade</taxon>
        <taxon>NPAAA clade</taxon>
        <taxon>indigoferoid/millettioid clade</taxon>
        <taxon>Phaseoleae</taxon>
        <taxon>Mucuna</taxon>
    </lineage>
</organism>
<comment type="caution">
    <text evidence="2">The sequence shown here is derived from an EMBL/GenBank/DDBJ whole genome shotgun (WGS) entry which is preliminary data.</text>
</comment>
<evidence type="ECO:0000313" key="3">
    <source>
        <dbReference type="Proteomes" id="UP000257109"/>
    </source>
</evidence>
<keyword evidence="3" id="KW-1185">Reference proteome</keyword>
<dbReference type="InterPro" id="IPR056647">
    <property type="entry name" value="DUF7745"/>
</dbReference>
<dbReference type="PANTHER" id="PTHR48154">
    <property type="entry name" value="PROTEIN, PUTATIVE-RELATED"/>
    <property type="match status" value="1"/>
</dbReference>
<dbReference type="AlphaFoldDB" id="A0A371EBX4"/>
<dbReference type="PANTHER" id="PTHR48154:SF1">
    <property type="entry name" value="PROTEIN, PUTATIVE-RELATED"/>
    <property type="match status" value="1"/>
</dbReference>
<evidence type="ECO:0000313" key="2">
    <source>
        <dbReference type="EMBL" id="RDX63521.1"/>
    </source>
</evidence>
<reference evidence="2" key="1">
    <citation type="submission" date="2018-05" db="EMBL/GenBank/DDBJ databases">
        <title>Draft genome of Mucuna pruriens seed.</title>
        <authorList>
            <person name="Nnadi N.E."/>
            <person name="Vos R."/>
            <person name="Hasami M.H."/>
            <person name="Devisetty U.K."/>
            <person name="Aguiy J.C."/>
        </authorList>
    </citation>
    <scope>NUCLEOTIDE SEQUENCE [LARGE SCALE GENOMIC DNA]</scope>
    <source>
        <strain evidence="2">JCA_2017</strain>
    </source>
</reference>
<evidence type="ECO:0000259" key="1">
    <source>
        <dbReference type="Pfam" id="PF24924"/>
    </source>
</evidence>